<dbReference type="PANTHER" id="PTHR43399:SF4">
    <property type="entry name" value="CELL WALL-ASSOCIATED PROTEASE"/>
    <property type="match status" value="1"/>
</dbReference>
<keyword evidence="2 6" id="KW-0645">Protease</keyword>
<dbReference type="STRING" id="105231.A0A1Y1HYC1"/>
<feature type="signal peptide" evidence="7">
    <location>
        <begin position="1"/>
        <end position="19"/>
    </location>
</feature>
<feature type="chain" id="PRO_5012101264" evidence="7">
    <location>
        <begin position="20"/>
        <end position="846"/>
    </location>
</feature>
<dbReference type="InterPro" id="IPR051048">
    <property type="entry name" value="Peptidase_S8/S53_subtilisin"/>
</dbReference>
<dbReference type="InterPro" id="IPR036852">
    <property type="entry name" value="Peptidase_S8/S53_dom_sf"/>
</dbReference>
<feature type="active site" description="Charge relay system" evidence="5 6">
    <location>
        <position position="576"/>
    </location>
</feature>
<evidence type="ECO:0000313" key="9">
    <source>
        <dbReference type="EMBL" id="GAQ83163.1"/>
    </source>
</evidence>
<dbReference type="GO" id="GO:0051213">
    <property type="term" value="F:dioxygenase activity"/>
    <property type="evidence" value="ECO:0007669"/>
    <property type="project" value="UniProtKB-KW"/>
</dbReference>
<name>A0A1Y1HYC1_KLENI</name>
<dbReference type="SUPFAM" id="SSF52743">
    <property type="entry name" value="Subtilisin-like"/>
    <property type="match status" value="1"/>
</dbReference>
<evidence type="ECO:0000256" key="4">
    <source>
        <dbReference type="ARBA" id="ARBA00022825"/>
    </source>
</evidence>
<proteinExistence type="inferred from homology"/>
<dbReference type="InterPro" id="IPR015500">
    <property type="entry name" value="Peptidase_S8_subtilisin-rel"/>
</dbReference>
<dbReference type="OrthoDB" id="509353at2759"/>
<dbReference type="Gene3D" id="2.60.120.380">
    <property type="match status" value="1"/>
</dbReference>
<keyword evidence="3 6" id="KW-0378">Hydrolase</keyword>
<keyword evidence="9" id="KW-0560">Oxidoreductase</keyword>
<dbReference type="PROSITE" id="PS00138">
    <property type="entry name" value="SUBTILASE_SER"/>
    <property type="match status" value="1"/>
</dbReference>
<evidence type="ECO:0000256" key="1">
    <source>
        <dbReference type="ARBA" id="ARBA00011073"/>
    </source>
</evidence>
<dbReference type="EMBL" id="DF237087">
    <property type="protein sequence ID" value="GAQ83163.1"/>
    <property type="molecule type" value="Genomic_DNA"/>
</dbReference>
<dbReference type="PRINTS" id="PR00723">
    <property type="entry name" value="SUBTILISIN"/>
</dbReference>
<dbReference type="PROSITE" id="PS00137">
    <property type="entry name" value="SUBTILASE_HIS"/>
    <property type="match status" value="1"/>
</dbReference>
<accession>A0A1Y1HYC1</accession>
<dbReference type="PANTHER" id="PTHR43399">
    <property type="entry name" value="SUBTILISIN-RELATED"/>
    <property type="match status" value="1"/>
</dbReference>
<keyword evidence="9" id="KW-0223">Dioxygenase</keyword>
<protein>
    <submittedName>
        <fullName evidence="9">4,5-DOPA dioxygenase extradiol</fullName>
    </submittedName>
</protein>
<evidence type="ECO:0000256" key="3">
    <source>
        <dbReference type="ARBA" id="ARBA00022801"/>
    </source>
</evidence>
<feature type="active site" description="Charge relay system" evidence="5 6">
    <location>
        <position position="333"/>
    </location>
</feature>
<evidence type="ECO:0000256" key="5">
    <source>
        <dbReference type="PIRSR" id="PIRSR615500-1"/>
    </source>
</evidence>
<evidence type="ECO:0000256" key="2">
    <source>
        <dbReference type="ARBA" id="ARBA00022670"/>
    </source>
</evidence>
<dbReference type="InterPro" id="IPR000209">
    <property type="entry name" value="Peptidase_S8/S53_dom"/>
</dbReference>
<evidence type="ECO:0000256" key="6">
    <source>
        <dbReference type="PROSITE-ProRule" id="PRU01240"/>
    </source>
</evidence>
<dbReference type="Proteomes" id="UP000054558">
    <property type="component" value="Unassembled WGS sequence"/>
</dbReference>
<sequence length="846" mass="88852">MCISIGSCWRATALQKAHAIVLLLSLYAAPGELGESTVGRRRLSAAEWGSLISTGWSETHVREALISRISAADRTSPSTLVNRVHRALAQETADLEGQLTSSSARWLYLIGSHTNSTGRVLELVGRSAHHLSAPGPGDVHWFMAYLSGKDAEVLKRDEAVEHVQAVPQTLKIEPSHLGAKLLALQEYSPSSEPDSLLEQPETLKVVLVEGAVASLEEAQSWAGAWEDALRGAAVARDFSCTPEGDLACSDGVLVSCSAEDTDAVVCGPVLASRLESAVSWLAARPESLAVEIKKAFKPLNKWAKQVVQSTGGASTPIFSSGLLGQGEVIGLADTGIEMNHCFFLDEDRPTPFNQIDPLHRKVVQYITFDDNTDGGAGGHGTHVAGTLAGNTFVGLHPYAGMAPGAKIAFFDMGYGSASTLAAPVSLRQNLFPFAFKAGARVHSNSWGSSFEGYGSDARDVDDYMYKNPDFLTVFAAGNDGDNGTFTISSPGNAKNCLTVGASLNELAALQQQNPGLGFGQQLDQGTVAPFSSRGPTTDGRIKPDLVAPGMPIFSAYGQPGVTAASDCQMDAQQGTSVATPVVAGLAALVRQYFREGYYPSGSPDPASSLGPSAALVKAVLIHSCVAMTQYLDPSSNLRQLGTPPDPIQGFGRPVLETVLAFAATPTAAQPIATYVRNGGADGSVLTRGQAHTYIVTVRSSKKALRATMVWTDPAAAPNSLFPMIHDLDLNIVDPNGTTWFANGRSSPDTSNNVEQITIQAPSVGNYSLVIAGASVAVGPQPYALVVTGDFAPVGPPVLGTASTRNRANAQLDNGASALRIGESSALLVLIVTLWTALFFTDYNAES</sequence>
<dbReference type="CDD" id="cd04842">
    <property type="entry name" value="Peptidases_S8_Kp43_protease"/>
    <property type="match status" value="1"/>
</dbReference>
<dbReference type="InterPro" id="IPR034058">
    <property type="entry name" value="TagA/B/C/D_pept_dom"/>
</dbReference>
<dbReference type="GO" id="GO:0006508">
    <property type="term" value="P:proteolysis"/>
    <property type="evidence" value="ECO:0000318"/>
    <property type="project" value="GO_Central"/>
</dbReference>
<dbReference type="InterPro" id="IPR022398">
    <property type="entry name" value="Peptidase_S8_His-AS"/>
</dbReference>
<evidence type="ECO:0000313" key="10">
    <source>
        <dbReference type="Proteomes" id="UP000054558"/>
    </source>
</evidence>
<dbReference type="OMA" id="FIESEAY"/>
<dbReference type="PROSITE" id="PS51892">
    <property type="entry name" value="SUBTILASE"/>
    <property type="match status" value="1"/>
</dbReference>
<dbReference type="Gene3D" id="3.40.50.200">
    <property type="entry name" value="Peptidase S8/S53 domain"/>
    <property type="match status" value="1"/>
</dbReference>
<keyword evidence="4 6" id="KW-0720">Serine protease</keyword>
<evidence type="ECO:0000259" key="8">
    <source>
        <dbReference type="Pfam" id="PF00082"/>
    </source>
</evidence>
<dbReference type="AlphaFoldDB" id="A0A1Y1HYC1"/>
<dbReference type="InterPro" id="IPR023828">
    <property type="entry name" value="Peptidase_S8_Ser-AS"/>
</dbReference>
<keyword evidence="10" id="KW-1185">Reference proteome</keyword>
<dbReference type="GO" id="GO:0004252">
    <property type="term" value="F:serine-type endopeptidase activity"/>
    <property type="evidence" value="ECO:0000318"/>
    <property type="project" value="GO_Central"/>
</dbReference>
<feature type="active site" description="Charge relay system" evidence="5 6">
    <location>
        <position position="379"/>
    </location>
</feature>
<organism evidence="9 10">
    <name type="scientific">Klebsormidium nitens</name>
    <name type="common">Green alga</name>
    <name type="synonym">Ulothrix nitens</name>
    <dbReference type="NCBI Taxonomy" id="105231"/>
    <lineage>
        <taxon>Eukaryota</taxon>
        <taxon>Viridiplantae</taxon>
        <taxon>Streptophyta</taxon>
        <taxon>Klebsormidiophyceae</taxon>
        <taxon>Klebsormidiales</taxon>
        <taxon>Klebsormidiaceae</taxon>
        <taxon>Klebsormidium</taxon>
    </lineage>
</organism>
<dbReference type="Pfam" id="PF00082">
    <property type="entry name" value="Peptidase_S8"/>
    <property type="match status" value="1"/>
</dbReference>
<reference evidence="9 10" key="1">
    <citation type="journal article" date="2014" name="Nat. Commun.">
        <title>Klebsormidium flaccidum genome reveals primary factors for plant terrestrial adaptation.</title>
        <authorList>
            <person name="Hori K."/>
            <person name="Maruyama F."/>
            <person name="Fujisawa T."/>
            <person name="Togashi T."/>
            <person name="Yamamoto N."/>
            <person name="Seo M."/>
            <person name="Sato S."/>
            <person name="Yamada T."/>
            <person name="Mori H."/>
            <person name="Tajima N."/>
            <person name="Moriyama T."/>
            <person name="Ikeuchi M."/>
            <person name="Watanabe M."/>
            <person name="Wada H."/>
            <person name="Kobayashi K."/>
            <person name="Saito M."/>
            <person name="Masuda T."/>
            <person name="Sasaki-Sekimoto Y."/>
            <person name="Mashiguchi K."/>
            <person name="Awai K."/>
            <person name="Shimojima M."/>
            <person name="Masuda S."/>
            <person name="Iwai M."/>
            <person name="Nobusawa T."/>
            <person name="Narise T."/>
            <person name="Kondo S."/>
            <person name="Saito H."/>
            <person name="Sato R."/>
            <person name="Murakawa M."/>
            <person name="Ihara Y."/>
            <person name="Oshima-Yamada Y."/>
            <person name="Ohtaka K."/>
            <person name="Satoh M."/>
            <person name="Sonobe K."/>
            <person name="Ishii M."/>
            <person name="Ohtani R."/>
            <person name="Kanamori-Sato M."/>
            <person name="Honoki R."/>
            <person name="Miyazaki D."/>
            <person name="Mochizuki H."/>
            <person name="Umetsu J."/>
            <person name="Higashi K."/>
            <person name="Shibata D."/>
            <person name="Kamiya Y."/>
            <person name="Sato N."/>
            <person name="Nakamura Y."/>
            <person name="Tabata S."/>
            <person name="Ida S."/>
            <person name="Kurokawa K."/>
            <person name="Ohta H."/>
        </authorList>
    </citation>
    <scope>NUCLEOTIDE SEQUENCE [LARGE SCALE GENOMIC DNA]</scope>
    <source>
        <strain evidence="9 10">NIES-2285</strain>
    </source>
</reference>
<keyword evidence="7" id="KW-0732">Signal</keyword>
<evidence type="ECO:0000256" key="7">
    <source>
        <dbReference type="SAM" id="SignalP"/>
    </source>
</evidence>
<feature type="domain" description="Peptidase S8/S53" evidence="8">
    <location>
        <begin position="324"/>
        <end position="624"/>
    </location>
</feature>
<gene>
    <name evidence="9" type="ORF">KFL_001380040</name>
</gene>
<comment type="similarity">
    <text evidence="1 6">Belongs to the peptidase S8 family.</text>
</comment>